<dbReference type="InterPro" id="IPR008284">
    <property type="entry name" value="MoCF_biosynth_CS"/>
</dbReference>
<comment type="catalytic activity">
    <reaction evidence="9">
        <text>adenylyl-molybdopterin + molybdate = Mo-molybdopterin + AMP + H(+)</text>
        <dbReference type="Rhea" id="RHEA:35047"/>
        <dbReference type="ChEBI" id="CHEBI:15378"/>
        <dbReference type="ChEBI" id="CHEBI:36264"/>
        <dbReference type="ChEBI" id="CHEBI:62727"/>
        <dbReference type="ChEBI" id="CHEBI:71302"/>
        <dbReference type="ChEBI" id="CHEBI:456215"/>
        <dbReference type="EC" id="2.10.1.1"/>
    </reaction>
</comment>
<evidence type="ECO:0000256" key="5">
    <source>
        <dbReference type="ARBA" id="ARBA00013269"/>
    </source>
</evidence>
<dbReference type="InterPro" id="IPR036688">
    <property type="entry name" value="MoeA_C_domain_IV_sf"/>
</dbReference>
<keyword evidence="13" id="KW-1185">Reference proteome</keyword>
<dbReference type="SMART" id="SM00852">
    <property type="entry name" value="MoCF_biosynth"/>
    <property type="match status" value="1"/>
</dbReference>
<dbReference type="RefSeq" id="WP_318796556.1">
    <property type="nucleotide sequence ID" value="NZ_JARUJP010000001.1"/>
</dbReference>
<dbReference type="CDD" id="cd00887">
    <property type="entry name" value="MoeA"/>
    <property type="match status" value="1"/>
</dbReference>
<evidence type="ECO:0000256" key="7">
    <source>
        <dbReference type="ARBA" id="ARBA00022505"/>
    </source>
</evidence>
<evidence type="ECO:0000256" key="1">
    <source>
        <dbReference type="ARBA" id="ARBA00002901"/>
    </source>
</evidence>
<evidence type="ECO:0000259" key="11">
    <source>
        <dbReference type="SMART" id="SM00852"/>
    </source>
</evidence>
<dbReference type="InterPro" id="IPR001453">
    <property type="entry name" value="MoaB/Mog_dom"/>
</dbReference>
<keyword evidence="10" id="KW-0460">Magnesium</keyword>
<dbReference type="Gene3D" id="2.170.190.11">
    <property type="entry name" value="Molybdopterin biosynthesis moea protein, domain 3"/>
    <property type="match status" value="1"/>
</dbReference>
<keyword evidence="10" id="KW-0479">Metal-binding</keyword>
<dbReference type="Gene3D" id="3.40.980.10">
    <property type="entry name" value="MoaB/Mog-like domain"/>
    <property type="match status" value="1"/>
</dbReference>
<proteinExistence type="inferred from homology"/>
<feature type="domain" description="MoaB/Mog" evidence="11">
    <location>
        <begin position="179"/>
        <end position="317"/>
    </location>
</feature>
<keyword evidence="7 10" id="KW-0500">Molybdenum</keyword>
<dbReference type="NCBIfam" id="NF045515">
    <property type="entry name" value="Glp_gephyrin"/>
    <property type="match status" value="1"/>
</dbReference>
<reference evidence="12 13" key="1">
    <citation type="submission" date="2023-04" db="EMBL/GenBank/DDBJ databases">
        <title>Clostridium tannerae sp. nov., isolated from the fecal material of an alpaca.</title>
        <authorList>
            <person name="Miller S."/>
            <person name="Hendry M."/>
            <person name="King J."/>
            <person name="Sankaranarayanan K."/>
            <person name="Lawson P.A."/>
        </authorList>
    </citation>
    <scope>NUCLEOTIDE SEQUENCE [LARGE SCALE GENOMIC DNA]</scope>
    <source>
        <strain evidence="12 13">A1-XYC3</strain>
    </source>
</reference>
<dbReference type="Pfam" id="PF00994">
    <property type="entry name" value="MoCF_biosynth"/>
    <property type="match status" value="1"/>
</dbReference>
<comment type="cofactor">
    <cofactor evidence="10">
        <name>Mg(2+)</name>
        <dbReference type="ChEBI" id="CHEBI:18420"/>
    </cofactor>
</comment>
<sequence length="403" mass="44423">MITVEEALSTIIAETEVLGTETLNLISSLNRVLAEDIYSKDNLPPFDKSAMDGYAIKSKDTEGCSTEKPARLKVKGVIKAGDLYEEELHSKEAIKIMTGAPLPRGADTVIQVEKVKEFSDEITIIEPIGREKNILKMGEEIRSGELAIPLGKKIRPAEIGLLASLGYSKIKVHKIPKIILLTTGDELIDIEEKLTPGKIRNCNEYSLLALAKNLGAEVKSYGVIRDDPNLIFEKIEEAFEEGDIVISSGGASVGDYDFIHDSLKKLKVDTKFEAVAIKPGKPVTFAKFKNKLYFALPGNPLSVINTFEQFVSPAIKKMMGIDEVSADEFPVILEEDFKVKKGRDNYVYVDIRKKNGAYYAYKAGSQGSNQLLTISKANGIIIIDKDTSIVRAGEILNGRFIFK</sequence>
<dbReference type="PANTHER" id="PTHR10192">
    <property type="entry name" value="MOLYBDOPTERIN BIOSYNTHESIS PROTEIN"/>
    <property type="match status" value="1"/>
</dbReference>
<name>A0ABU4JPJ7_9CLOT</name>
<comment type="caution">
    <text evidence="12">The sequence shown here is derived from an EMBL/GenBank/DDBJ whole genome shotgun (WGS) entry which is preliminary data.</text>
</comment>
<dbReference type="InterPro" id="IPR005111">
    <property type="entry name" value="MoeA_C_domain_IV"/>
</dbReference>
<dbReference type="InterPro" id="IPR005110">
    <property type="entry name" value="MoeA_linker/N"/>
</dbReference>
<dbReference type="NCBIfam" id="TIGR00177">
    <property type="entry name" value="molyb_syn"/>
    <property type="match status" value="1"/>
</dbReference>
<comment type="similarity">
    <text evidence="4 10">Belongs to the MoeA family.</text>
</comment>
<evidence type="ECO:0000256" key="3">
    <source>
        <dbReference type="ARBA" id="ARBA00005046"/>
    </source>
</evidence>
<dbReference type="EMBL" id="JARUJP010000001">
    <property type="protein sequence ID" value="MDW8799883.1"/>
    <property type="molecule type" value="Genomic_DNA"/>
</dbReference>
<dbReference type="InterPro" id="IPR038987">
    <property type="entry name" value="MoeA-like"/>
</dbReference>
<comment type="function">
    <text evidence="1 10">Catalyzes the insertion of molybdate into adenylated molybdopterin with the concomitant release of AMP.</text>
</comment>
<dbReference type="SUPFAM" id="SSF53218">
    <property type="entry name" value="Molybdenum cofactor biosynthesis proteins"/>
    <property type="match status" value="1"/>
</dbReference>
<keyword evidence="10" id="KW-0808">Transferase</keyword>
<dbReference type="SUPFAM" id="SSF63867">
    <property type="entry name" value="MoeA C-terminal domain-like"/>
    <property type="match status" value="1"/>
</dbReference>
<dbReference type="InterPro" id="IPR036135">
    <property type="entry name" value="MoeA_linker/N_sf"/>
</dbReference>
<dbReference type="Pfam" id="PF03453">
    <property type="entry name" value="MoeA_N"/>
    <property type="match status" value="1"/>
</dbReference>
<dbReference type="PANTHER" id="PTHR10192:SF5">
    <property type="entry name" value="GEPHYRIN"/>
    <property type="match status" value="1"/>
</dbReference>
<evidence type="ECO:0000313" key="12">
    <source>
        <dbReference type="EMBL" id="MDW8799883.1"/>
    </source>
</evidence>
<dbReference type="InterPro" id="IPR036425">
    <property type="entry name" value="MoaB/Mog-like_dom_sf"/>
</dbReference>
<evidence type="ECO:0000256" key="10">
    <source>
        <dbReference type="RuleBase" id="RU365090"/>
    </source>
</evidence>
<evidence type="ECO:0000256" key="8">
    <source>
        <dbReference type="ARBA" id="ARBA00023150"/>
    </source>
</evidence>
<evidence type="ECO:0000313" key="13">
    <source>
        <dbReference type="Proteomes" id="UP001281656"/>
    </source>
</evidence>
<dbReference type="Gene3D" id="3.90.105.10">
    <property type="entry name" value="Molybdopterin biosynthesis moea protein, domain 2"/>
    <property type="match status" value="1"/>
</dbReference>
<dbReference type="SUPFAM" id="SSF63882">
    <property type="entry name" value="MoeA N-terminal region -like"/>
    <property type="match status" value="1"/>
</dbReference>
<evidence type="ECO:0000256" key="4">
    <source>
        <dbReference type="ARBA" id="ARBA00010763"/>
    </source>
</evidence>
<dbReference type="Gene3D" id="2.40.340.10">
    <property type="entry name" value="MoeA, C-terminal, domain IV"/>
    <property type="match status" value="1"/>
</dbReference>
<protein>
    <recommendedName>
        <fullName evidence="6 10">Molybdopterin molybdenumtransferase</fullName>
        <ecNumber evidence="5 10">2.10.1.1</ecNumber>
    </recommendedName>
</protein>
<dbReference type="Pfam" id="PF03454">
    <property type="entry name" value="MoeA_C"/>
    <property type="match status" value="1"/>
</dbReference>
<organism evidence="12 13">
    <name type="scientific">Clostridium tanneri</name>
    <dbReference type="NCBI Taxonomy" id="3037988"/>
    <lineage>
        <taxon>Bacteria</taxon>
        <taxon>Bacillati</taxon>
        <taxon>Bacillota</taxon>
        <taxon>Clostridia</taxon>
        <taxon>Eubacteriales</taxon>
        <taxon>Clostridiaceae</taxon>
        <taxon>Clostridium</taxon>
    </lineage>
</organism>
<dbReference type="PROSITE" id="PS01079">
    <property type="entry name" value="MOCF_BIOSYNTHESIS_2"/>
    <property type="match status" value="1"/>
</dbReference>
<evidence type="ECO:0000256" key="9">
    <source>
        <dbReference type="ARBA" id="ARBA00047317"/>
    </source>
</evidence>
<evidence type="ECO:0000256" key="6">
    <source>
        <dbReference type="ARBA" id="ARBA00021108"/>
    </source>
</evidence>
<comment type="pathway">
    <text evidence="3 10">Cofactor biosynthesis; molybdopterin biosynthesis.</text>
</comment>
<accession>A0ABU4JPJ7</accession>
<dbReference type="EC" id="2.10.1.1" evidence="5 10"/>
<comment type="function">
    <text evidence="2">May be involved in the biosynthesis of molybdopterin.</text>
</comment>
<gene>
    <name evidence="12" type="ORF">P8V03_01785</name>
</gene>
<keyword evidence="8 10" id="KW-0501">Molybdenum cofactor biosynthesis</keyword>
<evidence type="ECO:0000256" key="2">
    <source>
        <dbReference type="ARBA" id="ARBA00003487"/>
    </source>
</evidence>
<dbReference type="Proteomes" id="UP001281656">
    <property type="component" value="Unassembled WGS sequence"/>
</dbReference>